<dbReference type="STRING" id="684065.SAMN05421738_108114"/>
<dbReference type="OrthoDB" id="1071350at2"/>
<gene>
    <name evidence="1" type="ORF">SAMN05421738_108114</name>
</gene>
<dbReference type="Proteomes" id="UP000199149">
    <property type="component" value="Unassembled WGS sequence"/>
</dbReference>
<protein>
    <recommendedName>
        <fullName evidence="3">3-oxoacyl-ACP synthase</fullName>
    </recommendedName>
</protein>
<proteinExistence type="predicted"/>
<name>A0A1I4X6N2_9FLAO</name>
<organism evidence="1 2">
    <name type="scientific">Algoriella xinjiangensis</name>
    <dbReference type="NCBI Taxonomy" id="684065"/>
    <lineage>
        <taxon>Bacteria</taxon>
        <taxon>Pseudomonadati</taxon>
        <taxon>Bacteroidota</taxon>
        <taxon>Flavobacteriia</taxon>
        <taxon>Flavobacteriales</taxon>
        <taxon>Weeksellaceae</taxon>
        <taxon>Algoriella</taxon>
    </lineage>
</organism>
<dbReference type="RefSeq" id="WP_092908353.1">
    <property type="nucleotide sequence ID" value="NZ_FOUZ01000008.1"/>
</dbReference>
<keyword evidence="2" id="KW-1185">Reference proteome</keyword>
<dbReference type="EMBL" id="FOUZ01000008">
    <property type="protein sequence ID" value="SFN21547.1"/>
    <property type="molecule type" value="Genomic_DNA"/>
</dbReference>
<reference evidence="2" key="1">
    <citation type="submission" date="2016-10" db="EMBL/GenBank/DDBJ databases">
        <authorList>
            <person name="Varghese N."/>
            <person name="Submissions S."/>
        </authorList>
    </citation>
    <scope>NUCLEOTIDE SEQUENCE [LARGE SCALE GENOMIC DNA]</scope>
    <source>
        <strain evidence="2">XJ109</strain>
    </source>
</reference>
<dbReference type="AlphaFoldDB" id="A0A1I4X6N2"/>
<evidence type="ECO:0000313" key="2">
    <source>
        <dbReference type="Proteomes" id="UP000199149"/>
    </source>
</evidence>
<sequence length="179" mass="20764">MTKIVIKNQQIWLNDVLFFEDESTDFNTFSKNCFKFLNINYPKFYKMDQQSKLAFLAAEILLKDENTLVEDQDIALVFANKNSSLDSDLKHSESIQSKDEIFPSPAVFVYTLANICLGEVSIRHHLKTENAFFIANNFNENQLTKYANYLIDSHRAKKVVIAWVDFLLGDYEAKMILID</sequence>
<evidence type="ECO:0008006" key="3">
    <source>
        <dbReference type="Google" id="ProtNLM"/>
    </source>
</evidence>
<evidence type="ECO:0000313" key="1">
    <source>
        <dbReference type="EMBL" id="SFN21547.1"/>
    </source>
</evidence>
<accession>A0A1I4X6N2</accession>